<organism evidence="3">
    <name type="scientific">Anisakis simplex</name>
    <name type="common">Herring worm</name>
    <dbReference type="NCBI Taxonomy" id="6269"/>
    <lineage>
        <taxon>Eukaryota</taxon>
        <taxon>Metazoa</taxon>
        <taxon>Ecdysozoa</taxon>
        <taxon>Nematoda</taxon>
        <taxon>Chromadorea</taxon>
        <taxon>Rhabditida</taxon>
        <taxon>Spirurina</taxon>
        <taxon>Ascaridomorpha</taxon>
        <taxon>Ascaridoidea</taxon>
        <taxon>Anisakidae</taxon>
        <taxon>Anisakis</taxon>
        <taxon>Anisakis simplex complex</taxon>
    </lineage>
</organism>
<keyword evidence="2" id="KW-1185">Reference proteome</keyword>
<reference evidence="1 2" key="2">
    <citation type="submission" date="2018-11" db="EMBL/GenBank/DDBJ databases">
        <authorList>
            <consortium name="Pathogen Informatics"/>
        </authorList>
    </citation>
    <scope>NUCLEOTIDE SEQUENCE [LARGE SCALE GENOMIC DNA]</scope>
</reference>
<dbReference type="EMBL" id="UYRR01017909">
    <property type="protein sequence ID" value="VDK29145.1"/>
    <property type="molecule type" value="Genomic_DNA"/>
</dbReference>
<name>A0A0M3JJ40_ANISI</name>
<evidence type="ECO:0000313" key="3">
    <source>
        <dbReference type="WBParaSite" id="ASIM_0000765601-mRNA-1"/>
    </source>
</evidence>
<dbReference type="Proteomes" id="UP000267096">
    <property type="component" value="Unassembled WGS sequence"/>
</dbReference>
<dbReference type="SUPFAM" id="SSF50729">
    <property type="entry name" value="PH domain-like"/>
    <property type="match status" value="1"/>
</dbReference>
<reference evidence="3" key="1">
    <citation type="submission" date="2017-02" db="UniProtKB">
        <authorList>
            <consortium name="WormBaseParasite"/>
        </authorList>
    </citation>
    <scope>IDENTIFICATION</scope>
</reference>
<gene>
    <name evidence="1" type="ORF">ASIM_LOCUS7422</name>
</gene>
<dbReference type="Gene3D" id="2.30.29.30">
    <property type="entry name" value="Pleckstrin-homology domain (PH domain)/Phosphotyrosine-binding domain (PTB)"/>
    <property type="match status" value="1"/>
</dbReference>
<protein>
    <submittedName>
        <fullName evidence="3">Cell death protein 6 (inferred by orthology to a C. elegans protein)</fullName>
    </submittedName>
</protein>
<sequence length="98" mass="10714">MTSKGKELYNTIRRSLGSSSFNAATSSGGVNGVKYLGGSSSSKQWIHPPDILLNGRVEYSVKMLGTTEVSEPKGTHVIRDAIHAIRFQLQVEICRICF</sequence>
<accession>A0A0M3JJ40</accession>
<dbReference type="AlphaFoldDB" id="A0A0M3JJ40"/>
<dbReference type="WBParaSite" id="ASIM_0000765601-mRNA-1">
    <property type="protein sequence ID" value="ASIM_0000765601-mRNA-1"/>
    <property type="gene ID" value="ASIM_0000765601"/>
</dbReference>
<dbReference type="OrthoDB" id="10057585at2759"/>
<proteinExistence type="predicted"/>
<dbReference type="InterPro" id="IPR011993">
    <property type="entry name" value="PH-like_dom_sf"/>
</dbReference>
<evidence type="ECO:0000313" key="2">
    <source>
        <dbReference type="Proteomes" id="UP000267096"/>
    </source>
</evidence>
<evidence type="ECO:0000313" key="1">
    <source>
        <dbReference type="EMBL" id="VDK29145.1"/>
    </source>
</evidence>